<dbReference type="InterPro" id="IPR008538">
    <property type="entry name" value="Uma2"/>
</dbReference>
<keyword evidence="2" id="KW-0378">Hydrolase</keyword>
<protein>
    <submittedName>
        <fullName evidence="2">Uma2 family endonuclease</fullName>
    </submittedName>
</protein>
<dbReference type="OrthoDB" id="4309709at2"/>
<evidence type="ECO:0000259" key="1">
    <source>
        <dbReference type="Pfam" id="PF05685"/>
    </source>
</evidence>
<dbReference type="Proteomes" id="UP000326505">
    <property type="component" value="Chromosome"/>
</dbReference>
<feature type="domain" description="Putative restriction endonuclease" evidence="1">
    <location>
        <begin position="17"/>
        <end position="181"/>
    </location>
</feature>
<reference evidence="2 3" key="1">
    <citation type="submission" date="2017-09" db="EMBL/GenBank/DDBJ databases">
        <authorList>
            <person name="Lee N."/>
            <person name="Cho B.-K."/>
        </authorList>
    </citation>
    <scope>NUCLEOTIDE SEQUENCE [LARGE SCALE GENOMIC DNA]</scope>
    <source>
        <strain evidence="2 3">ATCC 27465</strain>
    </source>
</reference>
<name>A0A5P2XH34_STRST</name>
<dbReference type="CDD" id="cd06260">
    <property type="entry name" value="DUF820-like"/>
    <property type="match status" value="1"/>
</dbReference>
<evidence type="ECO:0000313" key="2">
    <source>
        <dbReference type="EMBL" id="QEV61762.1"/>
    </source>
</evidence>
<dbReference type="Gene3D" id="3.90.1570.10">
    <property type="entry name" value="tt1808, chain A"/>
    <property type="match status" value="1"/>
</dbReference>
<keyword evidence="2" id="KW-0255">Endonuclease</keyword>
<dbReference type="GO" id="GO:0004519">
    <property type="term" value="F:endonuclease activity"/>
    <property type="evidence" value="ECO:0007669"/>
    <property type="project" value="UniProtKB-KW"/>
</dbReference>
<dbReference type="PANTHER" id="PTHR35400:SF3">
    <property type="entry name" value="SLL1072 PROTEIN"/>
    <property type="match status" value="1"/>
</dbReference>
<dbReference type="PANTHER" id="PTHR35400">
    <property type="entry name" value="SLR1083 PROTEIN"/>
    <property type="match status" value="1"/>
</dbReference>
<dbReference type="Pfam" id="PF05685">
    <property type="entry name" value="Uma2"/>
    <property type="match status" value="1"/>
</dbReference>
<dbReference type="KEGG" id="sspb:CP982_26150"/>
<keyword evidence="2" id="KW-0540">Nuclease</keyword>
<organism evidence="2 3">
    <name type="scientific">Streptomyces spectabilis</name>
    <dbReference type="NCBI Taxonomy" id="68270"/>
    <lineage>
        <taxon>Bacteria</taxon>
        <taxon>Bacillati</taxon>
        <taxon>Actinomycetota</taxon>
        <taxon>Actinomycetes</taxon>
        <taxon>Kitasatosporales</taxon>
        <taxon>Streptomycetaceae</taxon>
        <taxon>Streptomyces</taxon>
    </lineage>
</organism>
<proteinExistence type="predicted"/>
<dbReference type="InterPro" id="IPR011335">
    <property type="entry name" value="Restrct_endonuc-II-like"/>
</dbReference>
<dbReference type="SUPFAM" id="SSF52980">
    <property type="entry name" value="Restriction endonuclease-like"/>
    <property type="match status" value="1"/>
</dbReference>
<dbReference type="AlphaFoldDB" id="A0A5P2XH34"/>
<accession>A0A5P2XH34</accession>
<gene>
    <name evidence="2" type="ORF">CP982_26150</name>
</gene>
<evidence type="ECO:0000313" key="3">
    <source>
        <dbReference type="Proteomes" id="UP000326505"/>
    </source>
</evidence>
<dbReference type="InterPro" id="IPR012296">
    <property type="entry name" value="Nuclease_put_TT1808"/>
</dbReference>
<sequence length="190" mass="20717">MSPMTLLDEAEFIMNRLPGCRVEVIGGVITVTMLPDLAHASTLTHLTRTFFAAGLHEGETEVLQRVGLWLPGGPEDYAVPDLSIIDADSDDRVIEYNCYDPAVFRMVLEVTSNTYQNDLRVKVAAYAIAKIPVYVIVDRKHQRLHVLSAPAGGEYANHQVHAPGRMVALPDSIGAKVSLDVTAILTAGKH</sequence>
<dbReference type="EMBL" id="CP023690">
    <property type="protein sequence ID" value="QEV61762.1"/>
    <property type="molecule type" value="Genomic_DNA"/>
</dbReference>